<dbReference type="PROSITE" id="PS01180">
    <property type="entry name" value="CUB"/>
    <property type="match status" value="1"/>
</dbReference>
<comment type="caution">
    <text evidence="3">Lacks conserved residue(s) required for the propagation of feature annotation.</text>
</comment>
<evidence type="ECO:0000256" key="2">
    <source>
        <dbReference type="ARBA" id="ARBA00023157"/>
    </source>
</evidence>
<accession>A0A8E0S0B9</accession>
<keyword evidence="1" id="KW-0677">Repeat</keyword>
<keyword evidence="2" id="KW-1015">Disulfide bond</keyword>
<dbReference type="OrthoDB" id="6147874at2759"/>
<evidence type="ECO:0000256" key="1">
    <source>
        <dbReference type="ARBA" id="ARBA00022737"/>
    </source>
</evidence>
<dbReference type="PANTHER" id="PTHR24251">
    <property type="entry name" value="OVOCHYMASE-RELATED"/>
    <property type="match status" value="1"/>
</dbReference>
<gene>
    <name evidence="5" type="ORF">FBUS_02705</name>
</gene>
<sequence>MTIICFRRTWLDYLRYHLATCTPYTVDRPMPLPKLQCDDTQGPTARRWNLIFTGVKASTVHIRSLEVCLRFYQTDLIMLWFQNTHSLYYASAIQQCPLCECDYVEITELKQDNRIVTRYCGYNPFFRYIPNGNALTVVFQSDGLIEAKGFNMTFSKVCFFAEWLLVLDFIDENLRTIETGDLGCPTQ</sequence>
<name>A0A8E0S0B9_9TREM</name>
<comment type="caution">
    <text evidence="5">The sequence shown here is derived from an EMBL/GenBank/DDBJ whole genome shotgun (WGS) entry which is preliminary data.</text>
</comment>
<evidence type="ECO:0000313" key="5">
    <source>
        <dbReference type="EMBL" id="KAA0193300.1"/>
    </source>
</evidence>
<evidence type="ECO:0000259" key="4">
    <source>
        <dbReference type="PROSITE" id="PS01180"/>
    </source>
</evidence>
<dbReference type="Pfam" id="PF00431">
    <property type="entry name" value="CUB"/>
    <property type="match status" value="1"/>
</dbReference>
<dbReference type="InterPro" id="IPR000859">
    <property type="entry name" value="CUB_dom"/>
</dbReference>
<keyword evidence="6" id="KW-1185">Reference proteome</keyword>
<proteinExistence type="predicted"/>
<evidence type="ECO:0000313" key="6">
    <source>
        <dbReference type="Proteomes" id="UP000728185"/>
    </source>
</evidence>
<feature type="domain" description="CUB" evidence="4">
    <location>
        <begin position="77"/>
        <end position="157"/>
    </location>
</feature>
<dbReference type="CDD" id="cd00041">
    <property type="entry name" value="CUB"/>
    <property type="match status" value="1"/>
</dbReference>
<organism evidence="5 6">
    <name type="scientific">Fasciolopsis buskii</name>
    <dbReference type="NCBI Taxonomy" id="27845"/>
    <lineage>
        <taxon>Eukaryota</taxon>
        <taxon>Metazoa</taxon>
        <taxon>Spiralia</taxon>
        <taxon>Lophotrochozoa</taxon>
        <taxon>Platyhelminthes</taxon>
        <taxon>Trematoda</taxon>
        <taxon>Digenea</taxon>
        <taxon>Plagiorchiida</taxon>
        <taxon>Echinostomata</taxon>
        <taxon>Echinostomatoidea</taxon>
        <taxon>Fasciolidae</taxon>
        <taxon>Fasciolopsis</taxon>
    </lineage>
</organism>
<dbReference type="InterPro" id="IPR035914">
    <property type="entry name" value="Sperma_CUB_dom_sf"/>
</dbReference>
<evidence type="ECO:0000256" key="3">
    <source>
        <dbReference type="PROSITE-ProRule" id="PRU00059"/>
    </source>
</evidence>
<dbReference type="Gene3D" id="2.60.120.290">
    <property type="entry name" value="Spermadhesin, CUB domain"/>
    <property type="match status" value="1"/>
</dbReference>
<protein>
    <recommendedName>
        <fullName evidence="4">CUB domain-containing protein</fullName>
    </recommendedName>
</protein>
<reference evidence="5" key="1">
    <citation type="submission" date="2019-05" db="EMBL/GenBank/DDBJ databases">
        <title>Annotation for the trematode Fasciolopsis buski.</title>
        <authorList>
            <person name="Choi Y.-J."/>
        </authorList>
    </citation>
    <scope>NUCLEOTIDE SEQUENCE</scope>
    <source>
        <strain evidence="5">HT</strain>
        <tissue evidence="5">Whole worm</tissue>
    </source>
</reference>
<dbReference type="Proteomes" id="UP000728185">
    <property type="component" value="Unassembled WGS sequence"/>
</dbReference>
<dbReference type="AlphaFoldDB" id="A0A8E0S0B9"/>
<dbReference type="SUPFAM" id="SSF49854">
    <property type="entry name" value="Spermadhesin, CUB domain"/>
    <property type="match status" value="1"/>
</dbReference>
<dbReference type="EMBL" id="LUCM01005136">
    <property type="protein sequence ID" value="KAA0193300.1"/>
    <property type="molecule type" value="Genomic_DNA"/>
</dbReference>